<dbReference type="AlphaFoldDB" id="A0A6A3PCE3"/>
<evidence type="ECO:0000313" key="3">
    <source>
        <dbReference type="Proteomes" id="UP000429607"/>
    </source>
</evidence>
<evidence type="ECO:0000259" key="1">
    <source>
        <dbReference type="PROSITE" id="PS50878"/>
    </source>
</evidence>
<gene>
    <name evidence="2" type="ORF">PR001_g926</name>
</gene>
<dbReference type="PANTHER" id="PTHR31635">
    <property type="entry name" value="REVERSE TRANSCRIPTASE DOMAIN-CONTAINING PROTEIN-RELATED"/>
    <property type="match status" value="1"/>
</dbReference>
<reference evidence="2 3" key="1">
    <citation type="submission" date="2018-09" db="EMBL/GenBank/DDBJ databases">
        <title>Genomic investigation of the strawberry pathogen Phytophthora fragariae indicates pathogenicity is determined by transcriptional variation in three key races.</title>
        <authorList>
            <person name="Adams T.M."/>
            <person name="Armitage A.D."/>
            <person name="Sobczyk M.K."/>
            <person name="Bates H.J."/>
            <person name="Dunwell J.M."/>
            <person name="Nellist C.F."/>
            <person name="Harrison R.J."/>
        </authorList>
    </citation>
    <scope>NUCLEOTIDE SEQUENCE [LARGE SCALE GENOMIC DNA]</scope>
    <source>
        <strain evidence="2 3">SCRP249</strain>
    </source>
</reference>
<dbReference type="InterPro" id="IPR043502">
    <property type="entry name" value="DNA/RNA_pol_sf"/>
</dbReference>
<sequence length="734" mass="82614">MQLPETDIVLLGGDFNCTLDPVLDRSYALRAVNHDSAALAQLLGEWHPEDALGDFGVEGRTDDELSAWQASTYTYSSTSGHQTTLFWLKSQVYPPPDCAAAAVEAHMKAILSEFQQTLASVMSTAQEAAQAWEQLKTVVRTTTLRTIKQRRRTLRATYKQNLKRLVKREERLRELARDTPLTVDALTDLFDDLTIVDEPGMTPLQRAHNAINDCIRDHNGKRQRRLFRAASHNTGKTTKAFFSRVSTKYADNTIHRLDPVDGCTQRGVHEKADTLADAWESIFQQVAPTENTLEEVLGWLGETGEYAARFADLDEPIYEAEVRSAISLMHSGKACGPATRTRLKLELLIHPNQAGFVPGRTIHDTIDLFTAAQYMANVDPSMQEVLALLLDVRKAYDSVNRSFLYATLVRLGFPPHYVTAVCVLHEGTNVTFLSNGSRSRRIRVTSGIRQECPLAPLLFLFVLEALYRRIHHSDGIRGIILRSGQKTITPKGAGFADDTACYVRTAAEVQELMAITRFYAQASGLTLNEAKTVILTLNVDWKRELVQMPTRLTLQDEDTTDRYLGTQVGRRCNMDQVWKLAQQQLRVRLRLALHKTMTVDQRDRLASAIIIPKLMFIGRHAWPSSAMVVSMQRFIYNFVWHGQFTDGRVLGRPWLRKDVVALSRRRCGIAIPVLELELKALAASTVHKWAMHSTPTALMFFFKRLASTMQPTLSYLRSDRPWHPLGVSTGTPSG</sequence>
<dbReference type="SUPFAM" id="SSF56672">
    <property type="entry name" value="DNA/RNA polymerases"/>
    <property type="match status" value="1"/>
</dbReference>
<dbReference type="PROSITE" id="PS50878">
    <property type="entry name" value="RT_POL"/>
    <property type="match status" value="1"/>
</dbReference>
<dbReference type="Pfam" id="PF00078">
    <property type="entry name" value="RVT_1"/>
    <property type="match status" value="1"/>
</dbReference>
<dbReference type="Proteomes" id="UP000429607">
    <property type="component" value="Unassembled WGS sequence"/>
</dbReference>
<comment type="caution">
    <text evidence="2">The sequence shown here is derived from an EMBL/GenBank/DDBJ whole genome shotgun (WGS) entry which is preliminary data.</text>
</comment>
<evidence type="ECO:0000313" key="2">
    <source>
        <dbReference type="EMBL" id="KAE9051993.1"/>
    </source>
</evidence>
<dbReference type="InterPro" id="IPR000477">
    <property type="entry name" value="RT_dom"/>
</dbReference>
<dbReference type="EMBL" id="QXFV01000026">
    <property type="protein sequence ID" value="KAE9051993.1"/>
    <property type="molecule type" value="Genomic_DNA"/>
</dbReference>
<dbReference type="PANTHER" id="PTHR31635:SF196">
    <property type="entry name" value="REVERSE TRANSCRIPTASE DOMAIN-CONTAINING PROTEIN-RELATED"/>
    <property type="match status" value="1"/>
</dbReference>
<accession>A0A6A3PCE3</accession>
<feature type="domain" description="Reverse transcriptase" evidence="1">
    <location>
        <begin position="294"/>
        <end position="568"/>
    </location>
</feature>
<name>A0A6A3PCE3_9STRA</name>
<organism evidence="2 3">
    <name type="scientific">Phytophthora rubi</name>
    <dbReference type="NCBI Taxonomy" id="129364"/>
    <lineage>
        <taxon>Eukaryota</taxon>
        <taxon>Sar</taxon>
        <taxon>Stramenopiles</taxon>
        <taxon>Oomycota</taxon>
        <taxon>Peronosporomycetes</taxon>
        <taxon>Peronosporales</taxon>
        <taxon>Peronosporaceae</taxon>
        <taxon>Phytophthora</taxon>
    </lineage>
</organism>
<protein>
    <recommendedName>
        <fullName evidence="1">Reverse transcriptase domain-containing protein</fullName>
    </recommendedName>
</protein>
<dbReference type="CDD" id="cd01650">
    <property type="entry name" value="RT_nLTR_like"/>
    <property type="match status" value="1"/>
</dbReference>
<proteinExistence type="predicted"/>